<dbReference type="AlphaFoldDB" id="A0A4Y3MAK3"/>
<evidence type="ECO:0008006" key="3">
    <source>
        <dbReference type="Google" id="ProtNLM"/>
    </source>
</evidence>
<organism evidence="1 2">
    <name type="scientific">Gluconobacter roseus NBRC 3990</name>
    <dbReference type="NCBI Taxonomy" id="1307950"/>
    <lineage>
        <taxon>Bacteria</taxon>
        <taxon>Pseudomonadati</taxon>
        <taxon>Pseudomonadota</taxon>
        <taxon>Alphaproteobacteria</taxon>
        <taxon>Acetobacterales</taxon>
        <taxon>Acetobacteraceae</taxon>
        <taxon>Gluconobacter</taxon>
    </lineage>
</organism>
<sequence>MSRHASVKTAFRKQVLSLYFDHKLKPSEKAVLMTLATFFGAGGLYPSHDAIAQACRYSVRTVIRALERGYELGLIERTRRRKRVEGRWVRTSNTYKLLIKATDQVRAAGKHMARAIFRGVRVVSDRVAQKASRDIYIKGERLLSGRRYPEPHGPSQLSPREWIEIIEGWEAHPR</sequence>
<dbReference type="SUPFAM" id="SSF46785">
    <property type="entry name" value="Winged helix' DNA-binding domain"/>
    <property type="match status" value="1"/>
</dbReference>
<dbReference type="Gene3D" id="1.10.10.10">
    <property type="entry name" value="Winged helix-like DNA-binding domain superfamily/Winged helix DNA-binding domain"/>
    <property type="match status" value="1"/>
</dbReference>
<evidence type="ECO:0000313" key="2">
    <source>
        <dbReference type="Proteomes" id="UP000320772"/>
    </source>
</evidence>
<name>A0A4Y3MAK3_9PROT</name>
<gene>
    <name evidence="1" type="ORF">GRO01_09450</name>
</gene>
<dbReference type="Proteomes" id="UP000320772">
    <property type="component" value="Unassembled WGS sequence"/>
</dbReference>
<protein>
    <recommendedName>
        <fullName evidence="3">Helix-turn-helix domain-containing protein</fullName>
    </recommendedName>
</protein>
<dbReference type="Pfam" id="PF13730">
    <property type="entry name" value="HTH_36"/>
    <property type="match status" value="1"/>
</dbReference>
<proteinExistence type="predicted"/>
<dbReference type="EMBL" id="BJLY01000002">
    <property type="protein sequence ID" value="GEB03369.1"/>
    <property type="molecule type" value="Genomic_DNA"/>
</dbReference>
<accession>A0A4Y3MAK3</accession>
<keyword evidence="2" id="KW-1185">Reference proteome</keyword>
<dbReference type="InterPro" id="IPR036388">
    <property type="entry name" value="WH-like_DNA-bd_sf"/>
</dbReference>
<comment type="caution">
    <text evidence="1">The sequence shown here is derived from an EMBL/GenBank/DDBJ whole genome shotgun (WGS) entry which is preliminary data.</text>
</comment>
<reference evidence="1 2" key="1">
    <citation type="submission" date="2019-06" db="EMBL/GenBank/DDBJ databases">
        <title>Whole genome shotgun sequence of Gluconobacter roseus NBRC 3990.</title>
        <authorList>
            <person name="Hosoyama A."/>
            <person name="Uohara A."/>
            <person name="Ohji S."/>
            <person name="Ichikawa N."/>
        </authorList>
    </citation>
    <scope>NUCLEOTIDE SEQUENCE [LARGE SCALE GENOMIC DNA]</scope>
    <source>
        <strain evidence="1 2">NBRC 3990</strain>
    </source>
</reference>
<evidence type="ECO:0000313" key="1">
    <source>
        <dbReference type="EMBL" id="GEB03369.1"/>
    </source>
</evidence>
<dbReference type="RefSeq" id="WP_062508875.1">
    <property type="nucleotide sequence ID" value="NZ_BAQZ01000037.1"/>
</dbReference>
<dbReference type="InterPro" id="IPR036390">
    <property type="entry name" value="WH_DNA-bd_sf"/>
</dbReference>